<dbReference type="Proteomes" id="UP000297871">
    <property type="component" value="Unassembled WGS sequence"/>
</dbReference>
<dbReference type="PANTHER" id="PTHR36699">
    <property type="entry name" value="LD-TRANSPEPTIDASE"/>
    <property type="match status" value="1"/>
</dbReference>
<dbReference type="CDD" id="cd16913">
    <property type="entry name" value="YkuD_like"/>
    <property type="match status" value="1"/>
</dbReference>
<evidence type="ECO:0000313" key="9">
    <source>
        <dbReference type="EMBL" id="TGL31341.1"/>
    </source>
</evidence>
<keyword evidence="10" id="KW-1185">Reference proteome</keyword>
<keyword evidence="3" id="KW-0808">Transferase</keyword>
<dbReference type="SUPFAM" id="SSF141523">
    <property type="entry name" value="L,D-transpeptidase catalytic domain-like"/>
    <property type="match status" value="1"/>
</dbReference>
<accession>A0A4R9J3L2</accession>
<dbReference type="PANTHER" id="PTHR36699:SF1">
    <property type="entry name" value="L,D-TRANSPEPTIDASE YAFK-RELATED"/>
    <property type="match status" value="1"/>
</dbReference>
<evidence type="ECO:0000256" key="3">
    <source>
        <dbReference type="ARBA" id="ARBA00022679"/>
    </source>
</evidence>
<dbReference type="InterPro" id="IPR005490">
    <property type="entry name" value="LD_TPept_cat_dom"/>
</dbReference>
<name>A0A4R9J3L2_9LEPT</name>
<dbReference type="UniPathway" id="UPA00219"/>
<comment type="pathway">
    <text evidence="1 7">Cell wall biogenesis; peptidoglycan biosynthesis.</text>
</comment>
<dbReference type="GO" id="GO:0004180">
    <property type="term" value="F:carboxypeptidase activity"/>
    <property type="evidence" value="ECO:0007669"/>
    <property type="project" value="UniProtKB-ARBA"/>
</dbReference>
<organism evidence="9 10">
    <name type="scientific">Leptospira koniambonensis</name>
    <dbReference type="NCBI Taxonomy" id="2484950"/>
    <lineage>
        <taxon>Bacteria</taxon>
        <taxon>Pseudomonadati</taxon>
        <taxon>Spirochaetota</taxon>
        <taxon>Spirochaetia</taxon>
        <taxon>Leptospirales</taxon>
        <taxon>Leptospiraceae</taxon>
        <taxon>Leptospira</taxon>
    </lineage>
</organism>
<gene>
    <name evidence="9" type="ORF">EHQ52_15500</name>
</gene>
<dbReference type="GO" id="GO:0071555">
    <property type="term" value="P:cell wall organization"/>
    <property type="evidence" value="ECO:0007669"/>
    <property type="project" value="UniProtKB-UniRule"/>
</dbReference>
<keyword evidence="4 7" id="KW-0133">Cell shape</keyword>
<keyword evidence="6 7" id="KW-0961">Cell wall biogenesis/degradation</keyword>
<comment type="caution">
    <text evidence="9">The sequence shown here is derived from an EMBL/GenBank/DDBJ whole genome shotgun (WGS) entry which is preliminary data.</text>
</comment>
<proteinExistence type="inferred from homology"/>
<evidence type="ECO:0000259" key="8">
    <source>
        <dbReference type="PROSITE" id="PS52029"/>
    </source>
</evidence>
<dbReference type="RefSeq" id="WP_135616097.1">
    <property type="nucleotide sequence ID" value="NZ_JBNURZ010000005.1"/>
</dbReference>
<dbReference type="GO" id="GO:0016740">
    <property type="term" value="F:transferase activity"/>
    <property type="evidence" value="ECO:0007669"/>
    <property type="project" value="UniProtKB-KW"/>
</dbReference>
<feature type="domain" description="L,D-TPase catalytic" evidence="8">
    <location>
        <begin position="22"/>
        <end position="158"/>
    </location>
</feature>
<evidence type="ECO:0000256" key="6">
    <source>
        <dbReference type="ARBA" id="ARBA00023316"/>
    </source>
</evidence>
<evidence type="ECO:0000256" key="1">
    <source>
        <dbReference type="ARBA" id="ARBA00004752"/>
    </source>
</evidence>
<comment type="similarity">
    <text evidence="2">Belongs to the YkuD family.</text>
</comment>
<sequence>MKIFITLIILTFSFSLSSKETTSIFVKKSERKLIVNQNGVIILELTISLGFSPGGNKSEEGDGKTPEGEYKLDYLIDDWAYYKAFHISYPRVDQIRKAKEKGISPGSGILIHGMKPKWNWVGQLHTFWDWTNGCIAVTNEEMDKLIELVPVGSKIIIEP</sequence>
<reference evidence="9" key="1">
    <citation type="journal article" date="2019" name="PLoS Negl. Trop. Dis.">
        <title>Revisiting the worldwide diversity of Leptospira species in the environment.</title>
        <authorList>
            <person name="Vincent A.T."/>
            <person name="Schiettekatte O."/>
            <person name="Bourhy P."/>
            <person name="Veyrier F.J."/>
            <person name="Picardeau M."/>
        </authorList>
    </citation>
    <scope>NUCLEOTIDE SEQUENCE [LARGE SCALE GENOMIC DNA]</scope>
    <source>
        <strain evidence="9">201800265</strain>
    </source>
</reference>
<feature type="active site" description="Proton donor/acceptor" evidence="7">
    <location>
        <position position="112"/>
    </location>
</feature>
<dbReference type="InterPro" id="IPR038063">
    <property type="entry name" value="Transpep_catalytic_dom"/>
</dbReference>
<evidence type="ECO:0000256" key="4">
    <source>
        <dbReference type="ARBA" id="ARBA00022960"/>
    </source>
</evidence>
<dbReference type="GO" id="GO:0009252">
    <property type="term" value="P:peptidoglycan biosynthetic process"/>
    <property type="evidence" value="ECO:0007669"/>
    <property type="project" value="UniProtKB-UniPathway"/>
</dbReference>
<dbReference type="AlphaFoldDB" id="A0A4R9J3L2"/>
<keyword evidence="5 7" id="KW-0573">Peptidoglycan synthesis</keyword>
<feature type="active site" description="Nucleophile" evidence="7">
    <location>
        <position position="134"/>
    </location>
</feature>
<dbReference type="GO" id="GO:0008360">
    <property type="term" value="P:regulation of cell shape"/>
    <property type="evidence" value="ECO:0007669"/>
    <property type="project" value="UniProtKB-UniRule"/>
</dbReference>
<dbReference type="OrthoDB" id="9809748at2"/>
<protein>
    <submittedName>
        <fullName evidence="9">Peptidase</fullName>
    </submittedName>
</protein>
<dbReference type="Gene3D" id="2.40.440.10">
    <property type="entry name" value="L,D-transpeptidase catalytic domain-like"/>
    <property type="match status" value="1"/>
</dbReference>
<evidence type="ECO:0000256" key="2">
    <source>
        <dbReference type="ARBA" id="ARBA00005992"/>
    </source>
</evidence>
<evidence type="ECO:0000256" key="7">
    <source>
        <dbReference type="PROSITE-ProRule" id="PRU01373"/>
    </source>
</evidence>
<dbReference type="Pfam" id="PF03734">
    <property type="entry name" value="YkuD"/>
    <property type="match status" value="1"/>
</dbReference>
<dbReference type="EMBL" id="RQFY01000007">
    <property type="protein sequence ID" value="TGL31341.1"/>
    <property type="molecule type" value="Genomic_DNA"/>
</dbReference>
<evidence type="ECO:0000313" key="10">
    <source>
        <dbReference type="Proteomes" id="UP000297871"/>
    </source>
</evidence>
<dbReference type="PROSITE" id="PS52029">
    <property type="entry name" value="LD_TPASE"/>
    <property type="match status" value="1"/>
</dbReference>
<evidence type="ECO:0000256" key="5">
    <source>
        <dbReference type="ARBA" id="ARBA00022984"/>
    </source>
</evidence>